<reference evidence="1" key="1">
    <citation type="submission" date="2021-01" db="EMBL/GenBank/DDBJ databases">
        <title>A chromosome-scale assembly of European eel, Anguilla anguilla.</title>
        <authorList>
            <person name="Henkel C."/>
            <person name="Jong-Raadsen S.A."/>
            <person name="Dufour S."/>
            <person name="Weltzien F.-A."/>
            <person name="Palstra A.P."/>
            <person name="Pelster B."/>
            <person name="Spaink H.P."/>
            <person name="Van Den Thillart G.E."/>
            <person name="Jansen H."/>
            <person name="Zahm M."/>
            <person name="Klopp C."/>
            <person name="Cedric C."/>
            <person name="Louis A."/>
            <person name="Berthelot C."/>
            <person name="Parey E."/>
            <person name="Roest Crollius H."/>
            <person name="Montfort J."/>
            <person name="Robinson-Rechavi M."/>
            <person name="Bucao C."/>
            <person name="Bouchez O."/>
            <person name="Gislard M."/>
            <person name="Lluch J."/>
            <person name="Milhes M."/>
            <person name="Lampietro C."/>
            <person name="Lopez Roques C."/>
            <person name="Donnadieu C."/>
            <person name="Braasch I."/>
            <person name="Desvignes T."/>
            <person name="Postlethwait J."/>
            <person name="Bobe J."/>
            <person name="Guiguen Y."/>
            <person name="Dirks R."/>
        </authorList>
    </citation>
    <scope>NUCLEOTIDE SEQUENCE</scope>
    <source>
        <strain evidence="1">Tag_6206</strain>
        <tissue evidence="1">Liver</tissue>
    </source>
</reference>
<comment type="caution">
    <text evidence="1">The sequence shown here is derived from an EMBL/GenBank/DDBJ whole genome shotgun (WGS) entry which is preliminary data.</text>
</comment>
<protein>
    <submittedName>
        <fullName evidence="1">Uncharacterized protein</fullName>
    </submittedName>
</protein>
<evidence type="ECO:0000313" key="2">
    <source>
        <dbReference type="Proteomes" id="UP001044222"/>
    </source>
</evidence>
<sequence length="99" mass="11393">MVTIESQVLTEGEPFTLGLATLVSCFYNFNLQYQDGACCTLEFIQRFFIGINPERGFKARQGKVSSKRSGKVVQKKQTSLNPHVCTFMRRLMDFQWVFV</sequence>
<name>A0A9D3RVE7_ANGAN</name>
<organism evidence="1 2">
    <name type="scientific">Anguilla anguilla</name>
    <name type="common">European freshwater eel</name>
    <name type="synonym">Muraena anguilla</name>
    <dbReference type="NCBI Taxonomy" id="7936"/>
    <lineage>
        <taxon>Eukaryota</taxon>
        <taxon>Metazoa</taxon>
        <taxon>Chordata</taxon>
        <taxon>Craniata</taxon>
        <taxon>Vertebrata</taxon>
        <taxon>Euteleostomi</taxon>
        <taxon>Actinopterygii</taxon>
        <taxon>Neopterygii</taxon>
        <taxon>Teleostei</taxon>
        <taxon>Anguilliformes</taxon>
        <taxon>Anguillidae</taxon>
        <taxon>Anguilla</taxon>
    </lineage>
</organism>
<evidence type="ECO:0000313" key="1">
    <source>
        <dbReference type="EMBL" id="KAG5840897.1"/>
    </source>
</evidence>
<dbReference type="Proteomes" id="UP001044222">
    <property type="component" value="Chromosome 10"/>
</dbReference>
<gene>
    <name evidence="1" type="ORF">ANANG_G00193640</name>
</gene>
<accession>A0A9D3RVE7</accession>
<proteinExistence type="predicted"/>
<dbReference type="EMBL" id="JAFIRN010000010">
    <property type="protein sequence ID" value="KAG5840897.1"/>
    <property type="molecule type" value="Genomic_DNA"/>
</dbReference>
<dbReference type="AlphaFoldDB" id="A0A9D3RVE7"/>
<keyword evidence="2" id="KW-1185">Reference proteome</keyword>